<sequence>MKAAVYYENGGPEVLRYEDVPDPACHPKGVIIRVEAIAIEGGDTLNRFGGPLVTKPHIVGYQAAGEIIEVGAEVTHLKVGQKVATVNNFGSHAALRSVPARNCWPVPEGYDIAKASAIPVTFGTAHDCLFEYGRMKAGEIVLVQAGASGVGVAAIQLARRAGAKMILATASSDERLERLKPLGMTAGINYRVNEVPREVRRLTDNHGADVVVDSVGGSTLQGSINSLAYRGRVSMVGAAGREPMVVDVGSMMGGNRGLSGVFLGAEIMTDRVHDMIQGLIDDAARGELEVVIDRTFPLSEAAAAHAYIESRAAVGRVVLVP</sequence>
<evidence type="ECO:0000256" key="2">
    <source>
        <dbReference type="ARBA" id="ARBA00023002"/>
    </source>
</evidence>
<dbReference type="SUPFAM" id="SSF51735">
    <property type="entry name" value="NAD(P)-binding Rossmann-fold domains"/>
    <property type="match status" value="1"/>
</dbReference>
<dbReference type="PANTHER" id="PTHR48106">
    <property type="entry name" value="QUINONE OXIDOREDUCTASE PIG3-RELATED"/>
    <property type="match status" value="1"/>
</dbReference>
<accession>A0A2Z3HTD9</accession>
<dbReference type="GO" id="GO:0070402">
    <property type="term" value="F:NADPH binding"/>
    <property type="evidence" value="ECO:0007669"/>
    <property type="project" value="TreeGrafter"/>
</dbReference>
<evidence type="ECO:0000313" key="4">
    <source>
        <dbReference type="EMBL" id="AWM76590.1"/>
    </source>
</evidence>
<dbReference type="Proteomes" id="UP000247763">
    <property type="component" value="Chromosome"/>
</dbReference>
<dbReference type="SUPFAM" id="SSF50129">
    <property type="entry name" value="GroES-like"/>
    <property type="match status" value="1"/>
</dbReference>
<evidence type="ECO:0000256" key="1">
    <source>
        <dbReference type="ARBA" id="ARBA00022857"/>
    </source>
</evidence>
<dbReference type="SMART" id="SM00829">
    <property type="entry name" value="PKS_ER"/>
    <property type="match status" value="1"/>
</dbReference>
<evidence type="ECO:0000259" key="3">
    <source>
        <dbReference type="SMART" id="SM00829"/>
    </source>
</evidence>
<keyword evidence="5" id="KW-1185">Reference proteome</keyword>
<proteinExistence type="predicted"/>
<evidence type="ECO:0000313" key="5">
    <source>
        <dbReference type="Proteomes" id="UP000247763"/>
    </source>
</evidence>
<dbReference type="InterPro" id="IPR013154">
    <property type="entry name" value="ADH-like_N"/>
</dbReference>
<dbReference type="RefSeq" id="WP_110449159.1">
    <property type="nucleotide sequence ID" value="NZ_CP029479.1"/>
</dbReference>
<dbReference type="Gene3D" id="3.90.180.10">
    <property type="entry name" value="Medium-chain alcohol dehydrogenases, catalytic domain"/>
    <property type="match status" value="1"/>
</dbReference>
<keyword evidence="2" id="KW-0560">Oxidoreductase</keyword>
<dbReference type="InterPro" id="IPR011032">
    <property type="entry name" value="GroES-like_sf"/>
</dbReference>
<dbReference type="InterPro" id="IPR036291">
    <property type="entry name" value="NAD(P)-bd_dom_sf"/>
</dbReference>
<name>A0A2Z3HTD9_9CAUL</name>
<reference evidence="5" key="1">
    <citation type="submission" date="2018-05" db="EMBL/GenBank/DDBJ databases">
        <title>Genome sequencing of Phenylobacterium sp. HYN0004.</title>
        <authorList>
            <person name="Yi H."/>
            <person name="Baek C."/>
        </authorList>
    </citation>
    <scope>NUCLEOTIDE SEQUENCE [LARGE SCALE GENOMIC DNA]</scope>
    <source>
        <strain evidence="5">HYN0004</strain>
    </source>
</reference>
<feature type="domain" description="Enoyl reductase (ER)" evidence="3">
    <location>
        <begin position="10"/>
        <end position="319"/>
    </location>
</feature>
<protein>
    <submittedName>
        <fullName evidence="4">NADP-dependent oxidoreductase</fullName>
    </submittedName>
</protein>
<dbReference type="GO" id="GO:0016651">
    <property type="term" value="F:oxidoreductase activity, acting on NAD(P)H"/>
    <property type="evidence" value="ECO:0007669"/>
    <property type="project" value="TreeGrafter"/>
</dbReference>
<keyword evidence="1" id="KW-0521">NADP</keyword>
<dbReference type="Pfam" id="PF08240">
    <property type="entry name" value="ADH_N"/>
    <property type="match status" value="1"/>
</dbReference>
<dbReference type="Pfam" id="PF00107">
    <property type="entry name" value="ADH_zinc_N"/>
    <property type="match status" value="1"/>
</dbReference>
<dbReference type="Gene3D" id="3.40.50.720">
    <property type="entry name" value="NAD(P)-binding Rossmann-like Domain"/>
    <property type="match status" value="1"/>
</dbReference>
<dbReference type="KEGG" id="phb:HYN04_01690"/>
<dbReference type="PANTHER" id="PTHR48106:SF18">
    <property type="entry name" value="QUINONE OXIDOREDUCTASE PIG3"/>
    <property type="match status" value="1"/>
</dbReference>
<dbReference type="AlphaFoldDB" id="A0A2Z3HTD9"/>
<dbReference type="EMBL" id="CP029479">
    <property type="protein sequence ID" value="AWM76590.1"/>
    <property type="molecule type" value="Genomic_DNA"/>
</dbReference>
<gene>
    <name evidence="4" type="ORF">HYN04_01690</name>
</gene>
<organism evidence="4 5">
    <name type="scientific">Phenylobacterium parvum</name>
    <dbReference type="NCBI Taxonomy" id="2201350"/>
    <lineage>
        <taxon>Bacteria</taxon>
        <taxon>Pseudomonadati</taxon>
        <taxon>Pseudomonadota</taxon>
        <taxon>Alphaproteobacteria</taxon>
        <taxon>Caulobacterales</taxon>
        <taxon>Caulobacteraceae</taxon>
        <taxon>Phenylobacterium</taxon>
    </lineage>
</organism>
<dbReference type="OrthoDB" id="9805883at2"/>
<dbReference type="InterPro" id="IPR013149">
    <property type="entry name" value="ADH-like_C"/>
</dbReference>
<dbReference type="InterPro" id="IPR020843">
    <property type="entry name" value="ER"/>
</dbReference>